<evidence type="ECO:0000313" key="10">
    <source>
        <dbReference type="RefSeq" id="XP_003740049.2"/>
    </source>
</evidence>
<dbReference type="PROSITE" id="PS50217">
    <property type="entry name" value="BZIP"/>
    <property type="match status" value="1"/>
</dbReference>
<keyword evidence="6" id="KW-0175">Coiled coil</keyword>
<dbReference type="GO" id="GO:0005634">
    <property type="term" value="C:nucleus"/>
    <property type="evidence" value="ECO:0007669"/>
    <property type="project" value="UniProtKB-SubCell"/>
</dbReference>
<feature type="region of interest" description="Disordered" evidence="7">
    <location>
        <begin position="131"/>
        <end position="170"/>
    </location>
</feature>
<reference evidence="10" key="1">
    <citation type="submission" date="2025-08" db="UniProtKB">
        <authorList>
            <consortium name="RefSeq"/>
        </authorList>
    </citation>
    <scope>IDENTIFICATION</scope>
</reference>
<keyword evidence="3" id="KW-0238">DNA-binding</keyword>
<accession>A0AAJ6VWL4</accession>
<dbReference type="PANTHER" id="PTHR46004:SF3">
    <property type="entry name" value="CYCLIC AMP RESPONSE ELEMENT-BINDING PROTEIN A"/>
    <property type="match status" value="1"/>
</dbReference>
<keyword evidence="9" id="KW-1185">Reference proteome</keyword>
<dbReference type="InterPro" id="IPR046347">
    <property type="entry name" value="bZIP_sf"/>
</dbReference>
<feature type="region of interest" description="Disordered" evidence="7">
    <location>
        <begin position="85"/>
        <end position="104"/>
    </location>
</feature>
<dbReference type="GeneID" id="100905759"/>
<evidence type="ECO:0000259" key="8">
    <source>
        <dbReference type="PROSITE" id="PS50217"/>
    </source>
</evidence>
<dbReference type="Gene3D" id="1.20.5.170">
    <property type="match status" value="1"/>
</dbReference>
<dbReference type="RefSeq" id="XP_003740049.2">
    <property type="nucleotide sequence ID" value="XM_003740001.3"/>
</dbReference>
<evidence type="ECO:0000256" key="4">
    <source>
        <dbReference type="ARBA" id="ARBA00023163"/>
    </source>
</evidence>
<keyword evidence="4" id="KW-0804">Transcription</keyword>
<evidence type="ECO:0000256" key="7">
    <source>
        <dbReference type="SAM" id="MobiDB-lite"/>
    </source>
</evidence>
<name>A0AAJ6VWL4_9ACAR</name>
<dbReference type="Pfam" id="PF00170">
    <property type="entry name" value="bZIP_1"/>
    <property type="match status" value="1"/>
</dbReference>
<evidence type="ECO:0000256" key="5">
    <source>
        <dbReference type="ARBA" id="ARBA00023242"/>
    </source>
</evidence>
<dbReference type="SMART" id="SM00338">
    <property type="entry name" value="BRLZ"/>
    <property type="match status" value="1"/>
</dbReference>
<evidence type="ECO:0000256" key="2">
    <source>
        <dbReference type="ARBA" id="ARBA00023015"/>
    </source>
</evidence>
<dbReference type="AlphaFoldDB" id="A0AAJ6VWL4"/>
<dbReference type="PANTHER" id="PTHR46004">
    <property type="entry name" value="CYCLIC AMP RESPONSE ELEMENT-BINDING PROTEIN A"/>
    <property type="match status" value="1"/>
</dbReference>
<dbReference type="Proteomes" id="UP000694867">
    <property type="component" value="Unplaced"/>
</dbReference>
<feature type="compositionally biased region" description="Low complexity" evidence="7">
    <location>
        <begin position="86"/>
        <end position="101"/>
    </location>
</feature>
<feature type="domain" description="BZIP" evidence="8">
    <location>
        <begin position="228"/>
        <end position="291"/>
    </location>
</feature>
<dbReference type="SUPFAM" id="SSF57959">
    <property type="entry name" value="Leucine zipper domain"/>
    <property type="match status" value="1"/>
</dbReference>
<evidence type="ECO:0000256" key="6">
    <source>
        <dbReference type="SAM" id="Coils"/>
    </source>
</evidence>
<feature type="compositionally biased region" description="Low complexity" evidence="7">
    <location>
        <begin position="136"/>
        <end position="151"/>
    </location>
</feature>
<evidence type="ECO:0000256" key="3">
    <source>
        <dbReference type="ARBA" id="ARBA00023125"/>
    </source>
</evidence>
<dbReference type="GO" id="GO:0000981">
    <property type="term" value="F:DNA-binding transcription factor activity, RNA polymerase II-specific"/>
    <property type="evidence" value="ECO:0007669"/>
    <property type="project" value="TreeGrafter"/>
</dbReference>
<dbReference type="InterPro" id="IPR004827">
    <property type="entry name" value="bZIP"/>
</dbReference>
<keyword evidence="2" id="KW-0805">Transcription regulation</keyword>
<dbReference type="PROSITE" id="PS00036">
    <property type="entry name" value="BZIP_BASIC"/>
    <property type="match status" value="1"/>
</dbReference>
<evidence type="ECO:0000256" key="1">
    <source>
        <dbReference type="ARBA" id="ARBA00004123"/>
    </source>
</evidence>
<proteinExistence type="predicted"/>
<sequence>MMSDTVTGEHSYSSAQQQVHMVLPDIKMEEEDMDSEIFSAVPVSTATGQQDIVQIKEEVTSPPQSPIVSPVGRIMSASSVKRKCRSSSASSIATGTAPGSSLLRVPQPALSSTALTIEPVRVKVEPGLNCLPLSPPSSVSNDSESDGSISPIHPSQMSCPVPTSAPTSSAKCRMISAPSAQLTSQLISRQSNSRSGVLSLTDEEKRTLIAEGYPVPTKLPLSKAEERSLKKIRRKIKNKISAQESRRKKKEYMDALEKKVENLTADNRELKIRYDRLLQKNVALVEQLRLVQSSLDGGVPVEENVDEIINITDVVEDVSA</sequence>
<comment type="subcellular location">
    <subcellularLocation>
        <location evidence="1">Nucleus</location>
    </subcellularLocation>
</comment>
<dbReference type="GO" id="GO:0035497">
    <property type="term" value="F:cAMP response element binding"/>
    <property type="evidence" value="ECO:0007669"/>
    <property type="project" value="TreeGrafter"/>
</dbReference>
<evidence type="ECO:0000313" key="9">
    <source>
        <dbReference type="Proteomes" id="UP000694867"/>
    </source>
</evidence>
<feature type="coiled-coil region" evidence="6">
    <location>
        <begin position="242"/>
        <end position="287"/>
    </location>
</feature>
<dbReference type="KEGG" id="goe:100905759"/>
<keyword evidence="5" id="KW-0539">Nucleus</keyword>
<gene>
    <name evidence="10" type="primary">LOC100905759</name>
</gene>
<protein>
    <submittedName>
        <fullName evidence="10">Cyclic AMP-responsive element-binding protein 3-like protein 2</fullName>
    </submittedName>
</protein>
<organism evidence="9 10">
    <name type="scientific">Galendromus occidentalis</name>
    <name type="common">western predatory mite</name>
    <dbReference type="NCBI Taxonomy" id="34638"/>
    <lineage>
        <taxon>Eukaryota</taxon>
        <taxon>Metazoa</taxon>
        <taxon>Ecdysozoa</taxon>
        <taxon>Arthropoda</taxon>
        <taxon>Chelicerata</taxon>
        <taxon>Arachnida</taxon>
        <taxon>Acari</taxon>
        <taxon>Parasitiformes</taxon>
        <taxon>Mesostigmata</taxon>
        <taxon>Gamasina</taxon>
        <taxon>Phytoseioidea</taxon>
        <taxon>Phytoseiidae</taxon>
        <taxon>Typhlodrominae</taxon>
        <taxon>Galendromus</taxon>
    </lineage>
</organism>